<dbReference type="OrthoDB" id="7961213at2"/>
<sequence length="87" mass="9772">MNATPVKEQSFLKEAIDELVATFGAKKVLIEVTARLFRKIHPPDTARPTDVQVYGMSDHIRKDIGLPLHADGPQQINPVVVHMLNRF</sequence>
<dbReference type="Proteomes" id="UP000199478">
    <property type="component" value="Unassembled WGS sequence"/>
</dbReference>
<protein>
    <submittedName>
        <fullName evidence="1">Uncharacterized protein</fullName>
    </submittedName>
</protein>
<accession>A0A1I6FWG7</accession>
<keyword evidence="2" id="KW-1185">Reference proteome</keyword>
<dbReference type="EMBL" id="FOYP01000001">
    <property type="protein sequence ID" value="SFR34302.1"/>
    <property type="molecule type" value="Genomic_DNA"/>
</dbReference>
<gene>
    <name evidence="1" type="ORF">SAMN04488005_0632</name>
</gene>
<reference evidence="2" key="1">
    <citation type="submission" date="2016-10" db="EMBL/GenBank/DDBJ databases">
        <authorList>
            <person name="Varghese N."/>
            <person name="Submissions S."/>
        </authorList>
    </citation>
    <scope>NUCLEOTIDE SEQUENCE [LARGE SCALE GENOMIC DNA]</scope>
    <source>
        <strain evidence="2">DSM 26879</strain>
    </source>
</reference>
<proteinExistence type="predicted"/>
<evidence type="ECO:0000313" key="1">
    <source>
        <dbReference type="EMBL" id="SFR34302.1"/>
    </source>
</evidence>
<dbReference type="RefSeq" id="WP_131802259.1">
    <property type="nucleotide sequence ID" value="NZ_FOYP01000001.1"/>
</dbReference>
<dbReference type="AlphaFoldDB" id="A0A1I6FWG7"/>
<evidence type="ECO:0000313" key="2">
    <source>
        <dbReference type="Proteomes" id="UP000199478"/>
    </source>
</evidence>
<name>A0A1I6FWG7_9RHOB</name>
<organism evidence="1 2">
    <name type="scientific">Yoonia tamlensis</name>
    <dbReference type="NCBI Taxonomy" id="390270"/>
    <lineage>
        <taxon>Bacteria</taxon>
        <taxon>Pseudomonadati</taxon>
        <taxon>Pseudomonadota</taxon>
        <taxon>Alphaproteobacteria</taxon>
        <taxon>Rhodobacterales</taxon>
        <taxon>Paracoccaceae</taxon>
        <taxon>Yoonia</taxon>
    </lineage>
</organism>